<organism evidence="4 5">
    <name type="scientific">Virgibacillus phasianinus</name>
    <dbReference type="NCBI Taxonomy" id="2017483"/>
    <lineage>
        <taxon>Bacteria</taxon>
        <taxon>Bacillati</taxon>
        <taxon>Bacillota</taxon>
        <taxon>Bacilli</taxon>
        <taxon>Bacillales</taxon>
        <taxon>Bacillaceae</taxon>
        <taxon>Virgibacillus</taxon>
    </lineage>
</organism>
<evidence type="ECO:0000256" key="2">
    <source>
        <dbReference type="SAM" id="MobiDB-lite"/>
    </source>
</evidence>
<name>A0A220TZM4_9BACI</name>
<keyword evidence="5" id="KW-1185">Reference proteome</keyword>
<gene>
    <name evidence="4" type="ORF">CFK37_03320</name>
</gene>
<evidence type="ECO:0000256" key="1">
    <source>
        <dbReference type="ARBA" id="ARBA00022801"/>
    </source>
</evidence>
<proteinExistence type="predicted"/>
<dbReference type="KEGG" id="vil:CFK37_03320"/>
<dbReference type="OrthoDB" id="525039at2"/>
<dbReference type="Proteomes" id="UP000198312">
    <property type="component" value="Chromosome"/>
</dbReference>
<feature type="region of interest" description="Disordered" evidence="2">
    <location>
        <begin position="20"/>
        <end position="60"/>
    </location>
</feature>
<dbReference type="Pfam" id="PF04203">
    <property type="entry name" value="Sortase"/>
    <property type="match status" value="1"/>
</dbReference>
<keyword evidence="3" id="KW-0732">Signal</keyword>
<dbReference type="InterPro" id="IPR042001">
    <property type="entry name" value="Sortase_F"/>
</dbReference>
<evidence type="ECO:0000256" key="3">
    <source>
        <dbReference type="SAM" id="SignalP"/>
    </source>
</evidence>
<dbReference type="EMBL" id="CP022315">
    <property type="protein sequence ID" value="ASK61277.1"/>
    <property type="molecule type" value="Genomic_DNA"/>
</dbReference>
<dbReference type="InterPro" id="IPR005754">
    <property type="entry name" value="Sortase"/>
</dbReference>
<accession>A0A220TZM4</accession>
<dbReference type="InterPro" id="IPR023365">
    <property type="entry name" value="Sortase_dom-sf"/>
</dbReference>
<sequence>MRKIITILLLTVLVGCGNMHSADSPQPEQKDNQDNTTEKKSVDQPDTEMKSMTMEKKKEEKSFYSDAFAEPIKGIVPDKISIESIGAEASVEKVGLQDNGKMGVPEDYNNAGWYQSGAKPGEQGSAVIAGHVNTPEGEGIFWDLHKLEAGDEVKVTGKSGETRIFEVVDKKAFDLGEAPVEQIFGYTPRKMLNLITCTGEYNYDIGTHNQRLVVYTELKEDSK</sequence>
<dbReference type="PROSITE" id="PS51257">
    <property type="entry name" value="PROKAR_LIPOPROTEIN"/>
    <property type="match status" value="1"/>
</dbReference>
<dbReference type="CDD" id="cd05829">
    <property type="entry name" value="Sortase_F"/>
    <property type="match status" value="1"/>
</dbReference>
<dbReference type="RefSeq" id="WP_089060555.1">
    <property type="nucleotide sequence ID" value="NZ_CP022315.1"/>
</dbReference>
<evidence type="ECO:0000313" key="4">
    <source>
        <dbReference type="EMBL" id="ASK61277.1"/>
    </source>
</evidence>
<feature type="chain" id="PRO_5039691691" evidence="3">
    <location>
        <begin position="22"/>
        <end position="223"/>
    </location>
</feature>
<feature type="signal peptide" evidence="3">
    <location>
        <begin position="1"/>
        <end position="21"/>
    </location>
</feature>
<dbReference type="AlphaFoldDB" id="A0A220TZM4"/>
<keyword evidence="1" id="KW-0378">Hydrolase</keyword>
<evidence type="ECO:0000313" key="5">
    <source>
        <dbReference type="Proteomes" id="UP000198312"/>
    </source>
</evidence>
<protein>
    <submittedName>
        <fullName evidence="4">Sortase</fullName>
    </submittedName>
</protein>
<reference evidence="4 5" key="1">
    <citation type="submission" date="2017-07" db="EMBL/GenBank/DDBJ databases">
        <title>Virgibacillus sp. LM2416.</title>
        <authorList>
            <person name="Tak E.J."/>
            <person name="Bae J.-W."/>
        </authorList>
    </citation>
    <scope>NUCLEOTIDE SEQUENCE [LARGE SCALE GENOMIC DNA]</scope>
    <source>
        <strain evidence="4 5">LM2416</strain>
    </source>
</reference>
<dbReference type="Gene3D" id="2.40.260.10">
    <property type="entry name" value="Sortase"/>
    <property type="match status" value="1"/>
</dbReference>
<dbReference type="SUPFAM" id="SSF63817">
    <property type="entry name" value="Sortase"/>
    <property type="match status" value="1"/>
</dbReference>
<feature type="compositionally biased region" description="Basic and acidic residues" evidence="2">
    <location>
        <begin position="28"/>
        <end position="60"/>
    </location>
</feature>
<dbReference type="GO" id="GO:0016787">
    <property type="term" value="F:hydrolase activity"/>
    <property type="evidence" value="ECO:0007669"/>
    <property type="project" value="UniProtKB-KW"/>
</dbReference>